<dbReference type="Pfam" id="PF07669">
    <property type="entry name" value="Eco57I"/>
    <property type="match status" value="1"/>
</dbReference>
<dbReference type="GO" id="GO:0003676">
    <property type="term" value="F:nucleic acid binding"/>
    <property type="evidence" value="ECO:0007669"/>
    <property type="project" value="InterPro"/>
</dbReference>
<dbReference type="OrthoDB" id="4280289at2"/>
<comment type="caution">
    <text evidence="7">The sequence shown here is derived from an EMBL/GenBank/DDBJ whole genome shotgun (WGS) entry which is preliminary data.</text>
</comment>
<sequence>MDTKPLERFATQARRDLLSSVDARATAVLTAGSVARAERPEVVRKLEAEITARGRAHVIDKVAYTWFNRIIALRFMDARGYTDAGIVSPAQGQAHGQPEILAEAKRGSLDTDVVINKITAQTILGLLDGSRRSTDAEGEAYSLLLTEYCRFWHKSMPFMFEREGDYTELLVPAGLLADGAILSKAREVLTEEVCDDVEVIGWLYQFYISERKDEVFAGFKKNKKAGADEIPAATQLFTPHWIVRYLVENSLGRLWMLNRPESRLVDQMEYFIAPIEDDADFLRVGSPEELTLLDPACGSGHMLTYAFDLLYAIYEEAGYAPSEIPSLILTHNLHGTEIDPRAGSLAAFALTMKARAKVRTFLNRKVQPKVCVIEQISFESDELDRILPAGKRHVDDDRFWNQFEMADTLGSLVKPDARALARLGNLLESLDADGDLLTGSAIDKVARVISQARYLQPGYAVVVANPPYMGVKNASAQLADYLKETYTHFKSDLFSAFVKQCSDLGTEGGLVGIMSPNVWMYISAHAHLRTLLLDRHGIQSLIELPLGGFDGATVQICAYTFVVRPSDGRSATFIRLVDGARERPLASALVEAIANPTSSNRFQVERSSFRGLPGEPLIYWLAEKIAPAFAAGVSLSSVSYTRIGLITGDNNSYLREWFEVSHAGIGVGLTRSQAQESGLRWFPVTKGGEYRKWYGNVSVVVDWQHDGRTLQTRMDPTGSRVLAHNFNLEDIFKPGVTWSKISSGRFSGRYQPLGFIFNDPSAAIFPSGNQVSTEVLLAYLSSSVADFLLRALNPTLNFQPGNVSSLPWSAAVPLAYVEELAVSARALARADWDEQEVSRDFTQSRLVPTTRPARLANVVESALLAFEERAAQLAEIEKQNNEAFASALGLSQAVGVAVPLENVTLTSNPAWAFADIADSSARRASAFSRAVQELVSYAVGCMFGRYSLDQAGLILADQGATLENYLAKVPSPTMRPDADNVIPFVDDGWFEDDIVERFRQFLRAAFGAEHFEENLLVVEEALGVRTLRDYFITKSGKSKFYDDHVQRYKKRPIYWMFSSPKGSFNALIYVHRYNPSTVSTVLNEYLREYRAKLEVALANADQAGSAGSIKDQKEADRLRKVLAELGDYEHDVLYPLATQQIAIDLDDGVKANYPKFYPAVRKIVGLESAE</sequence>
<dbReference type="AlphaFoldDB" id="A0A9X2GXH8"/>
<evidence type="ECO:0000256" key="2">
    <source>
        <dbReference type="ARBA" id="ARBA00022603"/>
    </source>
</evidence>
<accession>A0A9X2GXH8</accession>
<dbReference type="InterPro" id="IPR029063">
    <property type="entry name" value="SAM-dependent_MTases_sf"/>
</dbReference>
<dbReference type="InterPro" id="IPR050953">
    <property type="entry name" value="N4_N6_ade-DNA_methylase"/>
</dbReference>
<dbReference type="PANTHER" id="PTHR33841:SF1">
    <property type="entry name" value="DNA METHYLTRANSFERASE A"/>
    <property type="match status" value="1"/>
</dbReference>
<dbReference type="InterPro" id="IPR011639">
    <property type="entry name" value="MethylTrfase_TaqI-like_dom"/>
</dbReference>
<evidence type="ECO:0000256" key="1">
    <source>
        <dbReference type="ARBA" id="ARBA00011900"/>
    </source>
</evidence>
<feature type="domain" description="Type II methyltransferase M.TaqI-like" evidence="6">
    <location>
        <begin position="331"/>
        <end position="544"/>
    </location>
</feature>
<keyword evidence="4" id="KW-0949">S-adenosyl-L-methionine</keyword>
<dbReference type="RefSeq" id="WP_156999273.1">
    <property type="nucleotide sequence ID" value="NZ_BAAANU010000011.1"/>
</dbReference>
<protein>
    <recommendedName>
        <fullName evidence="1">site-specific DNA-methyltransferase (adenine-specific)</fullName>
        <ecNumber evidence="1">2.1.1.72</ecNumber>
    </recommendedName>
</protein>
<comment type="catalytic activity">
    <reaction evidence="5">
        <text>a 2'-deoxyadenosine in DNA + S-adenosyl-L-methionine = an N(6)-methyl-2'-deoxyadenosine in DNA + S-adenosyl-L-homocysteine + H(+)</text>
        <dbReference type="Rhea" id="RHEA:15197"/>
        <dbReference type="Rhea" id="RHEA-COMP:12418"/>
        <dbReference type="Rhea" id="RHEA-COMP:12419"/>
        <dbReference type="ChEBI" id="CHEBI:15378"/>
        <dbReference type="ChEBI" id="CHEBI:57856"/>
        <dbReference type="ChEBI" id="CHEBI:59789"/>
        <dbReference type="ChEBI" id="CHEBI:90615"/>
        <dbReference type="ChEBI" id="CHEBI:90616"/>
        <dbReference type="EC" id="2.1.1.72"/>
    </reaction>
</comment>
<proteinExistence type="predicted"/>
<evidence type="ECO:0000313" key="7">
    <source>
        <dbReference type="EMBL" id="MCP2370890.1"/>
    </source>
</evidence>
<dbReference type="PANTHER" id="PTHR33841">
    <property type="entry name" value="DNA METHYLTRANSFERASE YEEA-RELATED"/>
    <property type="match status" value="1"/>
</dbReference>
<dbReference type="PRINTS" id="PR00507">
    <property type="entry name" value="N12N6MTFRASE"/>
</dbReference>
<evidence type="ECO:0000256" key="5">
    <source>
        <dbReference type="ARBA" id="ARBA00047942"/>
    </source>
</evidence>
<reference evidence="7" key="1">
    <citation type="submission" date="2022-06" db="EMBL/GenBank/DDBJ databases">
        <title>Sequencing the genomes of 1000 actinobacteria strains.</title>
        <authorList>
            <person name="Klenk H.-P."/>
        </authorList>
    </citation>
    <scope>NUCLEOTIDE SEQUENCE</scope>
    <source>
        <strain evidence="7">DSM 22016</strain>
    </source>
</reference>
<keyword evidence="8" id="KW-1185">Reference proteome</keyword>
<dbReference type="NCBIfam" id="NF033452">
    <property type="entry name" value="BREX_1_MTaseX"/>
    <property type="match status" value="1"/>
</dbReference>
<evidence type="ECO:0000256" key="3">
    <source>
        <dbReference type="ARBA" id="ARBA00022679"/>
    </source>
</evidence>
<dbReference type="InterPro" id="IPR047939">
    <property type="entry name" value="BREX_1_PglX"/>
</dbReference>
<dbReference type="SUPFAM" id="SSF53335">
    <property type="entry name" value="S-adenosyl-L-methionine-dependent methyltransferases"/>
    <property type="match status" value="1"/>
</dbReference>
<dbReference type="EMBL" id="JAMZDY010000001">
    <property type="protein sequence ID" value="MCP2370890.1"/>
    <property type="molecule type" value="Genomic_DNA"/>
</dbReference>
<evidence type="ECO:0000259" key="6">
    <source>
        <dbReference type="Pfam" id="PF07669"/>
    </source>
</evidence>
<dbReference type="GO" id="GO:0006304">
    <property type="term" value="P:DNA modification"/>
    <property type="evidence" value="ECO:0007669"/>
    <property type="project" value="InterPro"/>
</dbReference>
<gene>
    <name evidence="7" type="ORF">BJ978_001566</name>
</gene>
<keyword evidence="2 7" id="KW-0489">Methyltransferase</keyword>
<keyword evidence="3" id="KW-0808">Transferase</keyword>
<evidence type="ECO:0000313" key="8">
    <source>
        <dbReference type="Proteomes" id="UP001139722"/>
    </source>
</evidence>
<evidence type="ECO:0000256" key="4">
    <source>
        <dbReference type="ARBA" id="ARBA00022691"/>
    </source>
</evidence>
<dbReference type="GO" id="GO:0009007">
    <property type="term" value="F:site-specific DNA-methyltransferase (adenine-specific) activity"/>
    <property type="evidence" value="ECO:0007669"/>
    <property type="project" value="UniProtKB-EC"/>
</dbReference>
<name>A0A9X2GXH8_9MICO</name>
<dbReference type="PROSITE" id="PS00092">
    <property type="entry name" value="N6_MTASE"/>
    <property type="match status" value="1"/>
</dbReference>
<dbReference type="Gene3D" id="3.40.50.150">
    <property type="entry name" value="Vaccinia Virus protein VP39"/>
    <property type="match status" value="1"/>
</dbReference>
<organism evidence="7 8">
    <name type="scientific">Agromyces terreus</name>
    <dbReference type="NCBI Taxonomy" id="424795"/>
    <lineage>
        <taxon>Bacteria</taxon>
        <taxon>Bacillati</taxon>
        <taxon>Actinomycetota</taxon>
        <taxon>Actinomycetes</taxon>
        <taxon>Micrococcales</taxon>
        <taxon>Microbacteriaceae</taxon>
        <taxon>Agromyces</taxon>
    </lineage>
</organism>
<dbReference type="InterPro" id="IPR002052">
    <property type="entry name" value="DNA_methylase_N6_adenine_CS"/>
</dbReference>
<dbReference type="GO" id="GO:0032259">
    <property type="term" value="P:methylation"/>
    <property type="evidence" value="ECO:0007669"/>
    <property type="project" value="UniProtKB-KW"/>
</dbReference>
<dbReference type="EC" id="2.1.1.72" evidence="1"/>
<dbReference type="Proteomes" id="UP001139722">
    <property type="component" value="Unassembled WGS sequence"/>
</dbReference>